<keyword evidence="1" id="KW-0479">Metal-binding</keyword>
<dbReference type="CDD" id="cd00067">
    <property type="entry name" value="GAL4"/>
    <property type="match status" value="1"/>
</dbReference>
<comment type="caution">
    <text evidence="7">The sequence shown here is derived from an EMBL/GenBank/DDBJ whole genome shotgun (WGS) entry which is preliminary data.</text>
</comment>
<evidence type="ECO:0000256" key="2">
    <source>
        <dbReference type="ARBA" id="ARBA00023015"/>
    </source>
</evidence>
<keyword evidence="3" id="KW-0804">Transcription</keyword>
<dbReference type="GO" id="GO:0008270">
    <property type="term" value="F:zinc ion binding"/>
    <property type="evidence" value="ECO:0007669"/>
    <property type="project" value="InterPro"/>
</dbReference>
<name>A0A9W8Z3N8_9PEZI</name>
<dbReference type="InterPro" id="IPR007219">
    <property type="entry name" value="XnlR_reg_dom"/>
</dbReference>
<accession>A0A9W8Z3N8</accession>
<evidence type="ECO:0000256" key="1">
    <source>
        <dbReference type="ARBA" id="ARBA00022723"/>
    </source>
</evidence>
<evidence type="ECO:0000313" key="7">
    <source>
        <dbReference type="EMBL" id="KAJ4397168.1"/>
    </source>
</evidence>
<gene>
    <name evidence="7" type="ORF">N0V93_001392</name>
</gene>
<feature type="region of interest" description="Disordered" evidence="5">
    <location>
        <begin position="295"/>
        <end position="318"/>
    </location>
</feature>
<dbReference type="CDD" id="cd14654">
    <property type="entry name" value="ZIP_Gal4"/>
    <property type="match status" value="1"/>
</dbReference>
<dbReference type="SMART" id="SM00066">
    <property type="entry name" value="GAL4"/>
    <property type="match status" value="1"/>
</dbReference>
<feature type="domain" description="Zn(2)-C6 fungal-type" evidence="6">
    <location>
        <begin position="47"/>
        <end position="77"/>
    </location>
</feature>
<dbReference type="PANTHER" id="PTHR47424:SF2">
    <property type="entry name" value="TRANSCRIPTION FACTOR DOMAIN-CONTAINING PROTEIN-RELATED"/>
    <property type="match status" value="1"/>
</dbReference>
<feature type="compositionally biased region" description="Polar residues" evidence="5">
    <location>
        <begin position="149"/>
        <end position="164"/>
    </location>
</feature>
<dbReference type="InterPro" id="IPR005600">
    <property type="entry name" value="Gal4_dimer_dom"/>
</dbReference>
<organism evidence="7 8">
    <name type="scientific">Gnomoniopsis smithogilvyi</name>
    <dbReference type="NCBI Taxonomy" id="1191159"/>
    <lineage>
        <taxon>Eukaryota</taxon>
        <taxon>Fungi</taxon>
        <taxon>Dikarya</taxon>
        <taxon>Ascomycota</taxon>
        <taxon>Pezizomycotina</taxon>
        <taxon>Sordariomycetes</taxon>
        <taxon>Sordariomycetidae</taxon>
        <taxon>Diaporthales</taxon>
        <taxon>Gnomoniaceae</taxon>
        <taxon>Gnomoniopsis</taxon>
    </lineage>
</organism>
<reference evidence="7" key="1">
    <citation type="submission" date="2022-10" db="EMBL/GenBank/DDBJ databases">
        <title>Tapping the CABI collections for fungal endophytes: first genome assemblies for Collariella, Neodidymelliopsis, Ascochyta clinopodiicola, Didymella pomorum, Didymosphaeria variabile, Neocosmospora piperis and Neocucurbitaria cava.</title>
        <authorList>
            <person name="Hill R."/>
        </authorList>
    </citation>
    <scope>NUCLEOTIDE SEQUENCE</scope>
    <source>
        <strain evidence="7">IMI 355082</strain>
    </source>
</reference>
<proteinExistence type="predicted"/>
<dbReference type="InterPro" id="IPR051127">
    <property type="entry name" value="Fungal_SecMet_Regulators"/>
</dbReference>
<evidence type="ECO:0000256" key="4">
    <source>
        <dbReference type="ARBA" id="ARBA00023242"/>
    </source>
</evidence>
<dbReference type="GO" id="GO:0000435">
    <property type="term" value="P:positive regulation of transcription from RNA polymerase II promoter by galactose"/>
    <property type="evidence" value="ECO:0007669"/>
    <property type="project" value="TreeGrafter"/>
</dbReference>
<keyword evidence="2" id="KW-0805">Transcription regulation</keyword>
<dbReference type="GO" id="GO:0006351">
    <property type="term" value="P:DNA-templated transcription"/>
    <property type="evidence" value="ECO:0007669"/>
    <property type="project" value="InterPro"/>
</dbReference>
<dbReference type="SUPFAM" id="SSF57701">
    <property type="entry name" value="Zn2/Cys6 DNA-binding domain"/>
    <property type="match status" value="1"/>
</dbReference>
<dbReference type="GO" id="GO:0005634">
    <property type="term" value="C:nucleus"/>
    <property type="evidence" value="ECO:0007669"/>
    <property type="project" value="TreeGrafter"/>
</dbReference>
<dbReference type="InterPro" id="IPR001138">
    <property type="entry name" value="Zn2Cys6_DnaBD"/>
</dbReference>
<evidence type="ECO:0000256" key="5">
    <source>
        <dbReference type="SAM" id="MobiDB-lite"/>
    </source>
</evidence>
<dbReference type="PANTHER" id="PTHR47424">
    <property type="entry name" value="REGULATORY PROTEIN GAL4"/>
    <property type="match status" value="1"/>
</dbReference>
<dbReference type="PROSITE" id="PS50048">
    <property type="entry name" value="ZN2_CY6_FUNGAL_2"/>
    <property type="match status" value="1"/>
</dbReference>
<dbReference type="Pfam" id="PF04082">
    <property type="entry name" value="Fungal_trans"/>
    <property type="match status" value="1"/>
</dbReference>
<dbReference type="InterPro" id="IPR036864">
    <property type="entry name" value="Zn2-C6_fun-type_DNA-bd_sf"/>
</dbReference>
<evidence type="ECO:0000256" key="3">
    <source>
        <dbReference type="ARBA" id="ARBA00023163"/>
    </source>
</evidence>
<keyword evidence="8" id="KW-1185">Reference proteome</keyword>
<keyword evidence="4" id="KW-0539">Nucleus</keyword>
<sequence length="840" mass="93433">MTMDGNSPSADTTFSDGNGDFSSSDLSLNLGAGFGDLDTPLGFADQACKECRRRKSKCNKAIPTCNLCVKYRRHCLYEKHSRTPLTRKHLTEVEERLERAEGLVRQMRALLPPHLLQKGGASRATQSPSQRPNTTSGDAPFDFSKLEQPGSSTASSETITTQDQMKPEPPEDAPHDVESTPGTNSTPTPSTADVKPHGDHTTPHLLQGGRLAPFRVPQRGMSTILEAPPATDDFEWDEQDDMASLAQALSPTGAVSDDAALDGMASLSVSEKEGGYLGVASGAAFIRLLEPNMKRRTSSNAKSRPSMSPFPPLVQQPNPNRQIADIMIDGYFKLYHLSYPIIHEPTFRAQFSEVIPRPHGDSWLVLAYVVAAIGVWSQAKTPDNLDLQLFAQARSILSFNFLELGNLTLVQALTLTSNYQQKRDRPNSAYNYLGLAVRMAMGLGLHKEFQGWNISPLNMEIRRRVWWSLCVFDCGATITFSRPLTWPFDGVEVALPRNVHDRELTPNSLSYPPETQDITPYSAVRIQASFHLATNYIYTRVIGKPLPSAEELVELDKERIEPWLKDIPACFKESATVPPKYTFAHVGLSWRYRNFRIIMYRPFVIRKAFRARDGRPDEDSPASLHAYKSCLADAKYTITSISNYWSTNEHTRMAAWYGLYFIFQAALIPCICLRNLPLSDQAADWRQQITTTLQTIASLAPVNVSAARCYGVIGELCGRYLDNVPPPFPQASPNMSNVANNMPSTSNHMVNNHNGNGSTHGHLQHGQHHQDPYQQHMDEMMLAVDESPQTQMNSVYPMMWPNVPAFEAADQFMDDAWMDFLGGEGGTEGAPDAGRAWYGQ</sequence>
<feature type="compositionally biased region" description="Polar residues" evidence="5">
    <location>
        <begin position="123"/>
        <end position="137"/>
    </location>
</feature>
<dbReference type="Proteomes" id="UP001140453">
    <property type="component" value="Unassembled WGS sequence"/>
</dbReference>
<feature type="compositionally biased region" description="Basic and acidic residues" evidence="5">
    <location>
        <begin position="165"/>
        <end position="178"/>
    </location>
</feature>
<dbReference type="GO" id="GO:0000978">
    <property type="term" value="F:RNA polymerase II cis-regulatory region sequence-specific DNA binding"/>
    <property type="evidence" value="ECO:0007669"/>
    <property type="project" value="TreeGrafter"/>
</dbReference>
<dbReference type="EMBL" id="JAPEVB010000001">
    <property type="protein sequence ID" value="KAJ4397168.1"/>
    <property type="molecule type" value="Genomic_DNA"/>
</dbReference>
<dbReference type="PROSITE" id="PS00463">
    <property type="entry name" value="ZN2_CY6_FUNGAL_1"/>
    <property type="match status" value="1"/>
</dbReference>
<dbReference type="GO" id="GO:0000981">
    <property type="term" value="F:DNA-binding transcription factor activity, RNA polymerase II-specific"/>
    <property type="evidence" value="ECO:0007669"/>
    <property type="project" value="InterPro"/>
</dbReference>
<dbReference type="SMART" id="SM00906">
    <property type="entry name" value="Fungal_trans"/>
    <property type="match status" value="1"/>
</dbReference>
<feature type="compositionally biased region" description="Low complexity" evidence="5">
    <location>
        <begin position="179"/>
        <end position="191"/>
    </location>
</feature>
<dbReference type="Pfam" id="PF00172">
    <property type="entry name" value="Zn_clus"/>
    <property type="match status" value="1"/>
</dbReference>
<dbReference type="AlphaFoldDB" id="A0A9W8Z3N8"/>
<dbReference type="Gene3D" id="4.10.240.10">
    <property type="entry name" value="Zn(2)-C6 fungal-type DNA-binding domain"/>
    <property type="match status" value="1"/>
</dbReference>
<dbReference type="OrthoDB" id="3364175at2759"/>
<evidence type="ECO:0000259" key="6">
    <source>
        <dbReference type="PROSITE" id="PS50048"/>
    </source>
</evidence>
<feature type="region of interest" description="Disordered" evidence="5">
    <location>
        <begin position="113"/>
        <end position="211"/>
    </location>
</feature>
<protein>
    <recommendedName>
        <fullName evidence="6">Zn(2)-C6 fungal-type domain-containing protein</fullName>
    </recommendedName>
</protein>
<evidence type="ECO:0000313" key="8">
    <source>
        <dbReference type="Proteomes" id="UP001140453"/>
    </source>
</evidence>
<dbReference type="CDD" id="cd12148">
    <property type="entry name" value="fungal_TF_MHR"/>
    <property type="match status" value="1"/>
</dbReference>